<sequence length="103" mass="12357">MSSMLSTKRFKFLMGGINRTKGIAEKPTAKNRDDIVLRFFFEFCYSLHSHRNNINGNKAKVENFYHKQKKGIQISEIYVEKERRKRDQRFEKFKKEKVCNCSE</sequence>
<evidence type="ECO:0000313" key="2">
    <source>
        <dbReference type="Proteomes" id="UP001374535"/>
    </source>
</evidence>
<protein>
    <submittedName>
        <fullName evidence="1">Uncharacterized protein</fullName>
    </submittedName>
</protein>
<evidence type="ECO:0000313" key="1">
    <source>
        <dbReference type="EMBL" id="WVY99726.1"/>
    </source>
</evidence>
<dbReference type="Proteomes" id="UP001374535">
    <property type="component" value="Chromosome 8"/>
</dbReference>
<reference evidence="1 2" key="1">
    <citation type="journal article" date="2023" name="Life. Sci Alliance">
        <title>Evolutionary insights into 3D genome organization and epigenetic landscape of Vigna mungo.</title>
        <authorList>
            <person name="Junaid A."/>
            <person name="Singh B."/>
            <person name="Bhatia S."/>
        </authorList>
    </citation>
    <scope>NUCLEOTIDE SEQUENCE [LARGE SCALE GENOMIC DNA]</scope>
    <source>
        <strain evidence="1">Urdbean</strain>
    </source>
</reference>
<gene>
    <name evidence="1" type="ORF">V8G54_025796</name>
</gene>
<dbReference type="EMBL" id="CP144693">
    <property type="protein sequence ID" value="WVY99726.1"/>
    <property type="molecule type" value="Genomic_DNA"/>
</dbReference>
<dbReference type="AlphaFoldDB" id="A0AAQ3MYY1"/>
<organism evidence="1 2">
    <name type="scientific">Vigna mungo</name>
    <name type="common">Black gram</name>
    <name type="synonym">Phaseolus mungo</name>
    <dbReference type="NCBI Taxonomy" id="3915"/>
    <lineage>
        <taxon>Eukaryota</taxon>
        <taxon>Viridiplantae</taxon>
        <taxon>Streptophyta</taxon>
        <taxon>Embryophyta</taxon>
        <taxon>Tracheophyta</taxon>
        <taxon>Spermatophyta</taxon>
        <taxon>Magnoliopsida</taxon>
        <taxon>eudicotyledons</taxon>
        <taxon>Gunneridae</taxon>
        <taxon>Pentapetalae</taxon>
        <taxon>rosids</taxon>
        <taxon>fabids</taxon>
        <taxon>Fabales</taxon>
        <taxon>Fabaceae</taxon>
        <taxon>Papilionoideae</taxon>
        <taxon>50 kb inversion clade</taxon>
        <taxon>NPAAA clade</taxon>
        <taxon>indigoferoid/millettioid clade</taxon>
        <taxon>Phaseoleae</taxon>
        <taxon>Vigna</taxon>
    </lineage>
</organism>
<feature type="non-terminal residue" evidence="1">
    <location>
        <position position="103"/>
    </location>
</feature>
<keyword evidence="2" id="KW-1185">Reference proteome</keyword>
<accession>A0AAQ3MYY1</accession>
<proteinExistence type="predicted"/>
<name>A0AAQ3MYY1_VIGMU</name>